<dbReference type="RefSeq" id="XP_033402829.1">
    <property type="nucleotide sequence ID" value="XM_033539538.1"/>
</dbReference>
<evidence type="ECO:0008006" key="3">
    <source>
        <dbReference type="Google" id="ProtNLM"/>
    </source>
</evidence>
<feature type="non-terminal residue" evidence="1">
    <location>
        <position position="300"/>
    </location>
</feature>
<dbReference type="GeneID" id="54297034"/>
<gene>
    <name evidence="1" type="ORF">K452DRAFT_282107</name>
</gene>
<accession>A0A6A6BWM6</accession>
<dbReference type="Proteomes" id="UP000799438">
    <property type="component" value="Unassembled WGS sequence"/>
</dbReference>
<dbReference type="OrthoDB" id="185373at2759"/>
<organism evidence="1 2">
    <name type="scientific">Aplosporella prunicola CBS 121167</name>
    <dbReference type="NCBI Taxonomy" id="1176127"/>
    <lineage>
        <taxon>Eukaryota</taxon>
        <taxon>Fungi</taxon>
        <taxon>Dikarya</taxon>
        <taxon>Ascomycota</taxon>
        <taxon>Pezizomycotina</taxon>
        <taxon>Dothideomycetes</taxon>
        <taxon>Dothideomycetes incertae sedis</taxon>
        <taxon>Botryosphaeriales</taxon>
        <taxon>Aplosporellaceae</taxon>
        <taxon>Aplosporella</taxon>
    </lineage>
</organism>
<evidence type="ECO:0000313" key="1">
    <source>
        <dbReference type="EMBL" id="KAF2147121.1"/>
    </source>
</evidence>
<dbReference type="Gene3D" id="1.25.40.10">
    <property type="entry name" value="Tetratricopeptide repeat domain"/>
    <property type="match status" value="1"/>
</dbReference>
<proteinExistence type="predicted"/>
<reference evidence="1" key="1">
    <citation type="journal article" date="2020" name="Stud. Mycol.">
        <title>101 Dothideomycetes genomes: a test case for predicting lifestyles and emergence of pathogens.</title>
        <authorList>
            <person name="Haridas S."/>
            <person name="Albert R."/>
            <person name="Binder M."/>
            <person name="Bloem J."/>
            <person name="Labutti K."/>
            <person name="Salamov A."/>
            <person name="Andreopoulos B."/>
            <person name="Baker S."/>
            <person name="Barry K."/>
            <person name="Bills G."/>
            <person name="Bluhm B."/>
            <person name="Cannon C."/>
            <person name="Castanera R."/>
            <person name="Culley D."/>
            <person name="Daum C."/>
            <person name="Ezra D."/>
            <person name="Gonzalez J."/>
            <person name="Henrissat B."/>
            <person name="Kuo A."/>
            <person name="Liang C."/>
            <person name="Lipzen A."/>
            <person name="Lutzoni F."/>
            <person name="Magnuson J."/>
            <person name="Mondo S."/>
            <person name="Nolan M."/>
            <person name="Ohm R."/>
            <person name="Pangilinan J."/>
            <person name="Park H.-J."/>
            <person name="Ramirez L."/>
            <person name="Alfaro M."/>
            <person name="Sun H."/>
            <person name="Tritt A."/>
            <person name="Yoshinaga Y."/>
            <person name="Zwiers L.-H."/>
            <person name="Turgeon B."/>
            <person name="Goodwin S."/>
            <person name="Spatafora J."/>
            <person name="Crous P."/>
            <person name="Grigoriev I."/>
        </authorList>
    </citation>
    <scope>NUCLEOTIDE SEQUENCE</scope>
    <source>
        <strain evidence="1">CBS 121167</strain>
    </source>
</reference>
<dbReference type="AlphaFoldDB" id="A0A6A6BWM6"/>
<keyword evidence="2" id="KW-1185">Reference proteome</keyword>
<sequence length="300" mass="34449">MCSSEKQDVAAIMPLVDDLNERKARFEAATVRVLTKMHVLRNELRDAIDLLQTHTFHYSEEERLQIAETLVSIVRDRNQSNTRAWDTYIILQSIFVEISREKRTSIMNEFFARERPDMAYHVFNHMRQLEHPICKANRDTYIAVLRGIAGAGDEESLELVHNQMKLDLDIDPNTRLRNALMMAYTGCEQPRRGLEFWEDIVNSREGPTYNSIEIAFRACEKMPFGERQAKALWARLRKADVAISKKIFAGYVGALAGNQLADEAKETLVKGEKEFGFKPDVFLLGTLFNASFGVKKQEDV</sequence>
<protein>
    <recommendedName>
        <fullName evidence="3">Pentacotripeptide-repeat region of PRORP domain-containing protein</fullName>
    </recommendedName>
</protein>
<evidence type="ECO:0000313" key="2">
    <source>
        <dbReference type="Proteomes" id="UP000799438"/>
    </source>
</evidence>
<dbReference type="EMBL" id="ML995474">
    <property type="protein sequence ID" value="KAF2147121.1"/>
    <property type="molecule type" value="Genomic_DNA"/>
</dbReference>
<dbReference type="InterPro" id="IPR011990">
    <property type="entry name" value="TPR-like_helical_dom_sf"/>
</dbReference>
<name>A0A6A6BWM6_9PEZI</name>